<keyword evidence="4" id="KW-1185">Reference proteome</keyword>
<evidence type="ECO:0000313" key="4">
    <source>
        <dbReference type="Proteomes" id="UP000268016"/>
    </source>
</evidence>
<proteinExistence type="predicted"/>
<dbReference type="AlphaFoldDB" id="A0A3N2R9Y0"/>
<keyword evidence="2" id="KW-0812">Transmembrane</keyword>
<feature type="transmembrane region" description="Helical" evidence="2">
    <location>
        <begin position="133"/>
        <end position="152"/>
    </location>
</feature>
<dbReference type="Proteomes" id="UP000268016">
    <property type="component" value="Unassembled WGS sequence"/>
</dbReference>
<accession>A0A3N2R9Y0</accession>
<feature type="transmembrane region" description="Helical" evidence="2">
    <location>
        <begin position="75"/>
        <end position="96"/>
    </location>
</feature>
<evidence type="ECO:0000256" key="1">
    <source>
        <dbReference type="SAM" id="MobiDB-lite"/>
    </source>
</evidence>
<feature type="compositionally biased region" description="Basic residues" evidence="1">
    <location>
        <begin position="15"/>
        <end position="26"/>
    </location>
</feature>
<dbReference type="InterPro" id="IPR007462">
    <property type="entry name" value="COV1-like"/>
</dbReference>
<reference evidence="3 4" key="1">
    <citation type="submission" date="2018-10" db="EMBL/GenBank/DDBJ databases">
        <title>Histidinibacterium lentulum gen. nov., sp. nov., a marine bacterium from the culture broth of Picochlorum sp. 122.</title>
        <authorList>
            <person name="Wang G."/>
        </authorList>
    </citation>
    <scope>NUCLEOTIDE SEQUENCE [LARGE SCALE GENOMIC DNA]</scope>
    <source>
        <strain evidence="3 4">B17</strain>
    </source>
</reference>
<dbReference type="PANTHER" id="PTHR31876">
    <property type="entry name" value="COV-LIKE PROTEIN 1"/>
    <property type="match status" value="1"/>
</dbReference>
<feature type="region of interest" description="Disordered" evidence="1">
    <location>
        <begin position="1"/>
        <end position="35"/>
    </location>
</feature>
<gene>
    <name evidence="3" type="ORF">EAT49_01805</name>
</gene>
<protein>
    <submittedName>
        <fullName evidence="3">DUF502 domain-containing protein</fullName>
    </submittedName>
</protein>
<sequence length="310" mass="34375">MRASPRRSPGNWARLPRRSHNRRPRRCAGPDPVIDTPKRAACDAPALTTPSPELPQGRTRLRLFARVLAGLRNSFLTGIVVIAPVGLTVWLIWTVVGWVDGFVWPFIPEPYLPNNLLNRILGLEGEDRIEVNVRGLGVVVFLVFTVLVGWVAKGIIGRSFIAVGENLVGRLPVVRSVYNGVKQIAETIFAQTETSFEKACLVEYPRKGIWAVGFISTQTRGEVREKGHGADMLSVFVPTTPNPTSGFLLFFPKEDVIELDMTIEDAAKLVISAGLVHPGEKDTMPEVLEHEAERLAHKAREAHRRENEDA</sequence>
<organism evidence="3 4">
    <name type="scientific">Histidinibacterium lentulum</name>
    <dbReference type="NCBI Taxonomy" id="2480588"/>
    <lineage>
        <taxon>Bacteria</taxon>
        <taxon>Pseudomonadati</taxon>
        <taxon>Pseudomonadota</taxon>
        <taxon>Alphaproteobacteria</taxon>
        <taxon>Rhodobacterales</taxon>
        <taxon>Paracoccaceae</taxon>
        <taxon>Histidinibacterium</taxon>
    </lineage>
</organism>
<dbReference type="OrthoDB" id="9780267at2"/>
<keyword evidence="2" id="KW-0472">Membrane</keyword>
<dbReference type="PANTHER" id="PTHR31876:SF26">
    <property type="entry name" value="PROTEIN LIKE COV 2"/>
    <property type="match status" value="1"/>
</dbReference>
<keyword evidence="2" id="KW-1133">Transmembrane helix</keyword>
<evidence type="ECO:0000313" key="3">
    <source>
        <dbReference type="EMBL" id="ROU04156.1"/>
    </source>
</evidence>
<name>A0A3N2R9Y0_9RHOB</name>
<comment type="caution">
    <text evidence="3">The sequence shown here is derived from an EMBL/GenBank/DDBJ whole genome shotgun (WGS) entry which is preliminary data.</text>
</comment>
<dbReference type="Pfam" id="PF04367">
    <property type="entry name" value="DUF502"/>
    <property type="match status" value="1"/>
</dbReference>
<dbReference type="EMBL" id="RDRB01000001">
    <property type="protein sequence ID" value="ROU04156.1"/>
    <property type="molecule type" value="Genomic_DNA"/>
</dbReference>
<evidence type="ECO:0000256" key="2">
    <source>
        <dbReference type="SAM" id="Phobius"/>
    </source>
</evidence>